<accession>A0A4Q4T4K6</accession>
<sequence>MIPRPTPSKGHGNSQSNSPSSSRTGAVVQQQSTGAQSSTGIGNFPFTFEYTLHSAAPSVRIEADEHPSPSMKSWDDVSITSSVSAYRVENGRTYHAYRDGSYPFPNDEMELVRYEWMFICLKHLFGGKNYFAPLSKHNPPSRILDIATGTGTWAIEMSDEFPNAEVYGTDLSPIQPSYVPENVHFYIDDALEDWVYPELLDYIHIRMALGVWQDFEMDCARKAFENLRPGGWFEAQELFPEVLCDDGTMPDDWPLKRLIDDLEECAEQIGRSIRCAAVYKQALMNAGFVEVQQITFKIPVNNWPKNRKWKELGGMWKGTFEGGGLQAISMGLLHRVFEWLTLEPSYIWLTSEERLLTRAYMCIKRFTLLSGGSHFREKSA</sequence>
<gene>
    <name evidence="3" type="ORF">DL764_006531</name>
</gene>
<evidence type="ECO:0000313" key="3">
    <source>
        <dbReference type="EMBL" id="RYP00359.1"/>
    </source>
</evidence>
<dbReference type="InterPro" id="IPR029063">
    <property type="entry name" value="SAM-dependent_MTases_sf"/>
</dbReference>
<proteinExistence type="inferred from homology"/>
<comment type="caution">
    <text evidence="3">The sequence shown here is derived from an EMBL/GenBank/DDBJ whole genome shotgun (WGS) entry which is preliminary data.</text>
</comment>
<evidence type="ECO:0000256" key="2">
    <source>
        <dbReference type="SAM" id="MobiDB-lite"/>
    </source>
</evidence>
<dbReference type="STRING" id="155417.A0A4Q4T4K6"/>
<dbReference type="Gene3D" id="3.40.50.150">
    <property type="entry name" value="Vaccinia Virus protein VP39"/>
    <property type="match status" value="1"/>
</dbReference>
<dbReference type="EMBL" id="QJNU01000392">
    <property type="protein sequence ID" value="RYP00359.1"/>
    <property type="molecule type" value="Genomic_DNA"/>
</dbReference>
<feature type="region of interest" description="Disordered" evidence="2">
    <location>
        <begin position="1"/>
        <end position="39"/>
    </location>
</feature>
<organism evidence="3 4">
    <name type="scientific">Monosporascus ibericus</name>
    <dbReference type="NCBI Taxonomy" id="155417"/>
    <lineage>
        <taxon>Eukaryota</taxon>
        <taxon>Fungi</taxon>
        <taxon>Dikarya</taxon>
        <taxon>Ascomycota</taxon>
        <taxon>Pezizomycotina</taxon>
        <taxon>Sordariomycetes</taxon>
        <taxon>Xylariomycetidae</taxon>
        <taxon>Xylariales</taxon>
        <taxon>Xylariales incertae sedis</taxon>
        <taxon>Monosporascus</taxon>
    </lineage>
</organism>
<reference evidence="3 4" key="1">
    <citation type="submission" date="2018-06" db="EMBL/GenBank/DDBJ databases">
        <title>Complete Genomes of Monosporascus.</title>
        <authorList>
            <person name="Robinson A.J."/>
            <person name="Natvig D.O."/>
        </authorList>
    </citation>
    <scope>NUCLEOTIDE SEQUENCE [LARGE SCALE GENOMIC DNA]</scope>
    <source>
        <strain evidence="3 4">CBS 110550</strain>
    </source>
</reference>
<name>A0A4Q4T4K6_9PEZI</name>
<keyword evidence="4" id="KW-1185">Reference proteome</keyword>
<evidence type="ECO:0008006" key="5">
    <source>
        <dbReference type="Google" id="ProtNLM"/>
    </source>
</evidence>
<dbReference type="GO" id="GO:0008168">
    <property type="term" value="F:methyltransferase activity"/>
    <property type="evidence" value="ECO:0007669"/>
    <property type="project" value="TreeGrafter"/>
</dbReference>
<dbReference type="PANTHER" id="PTHR43591:SF14">
    <property type="entry name" value="METHYLTRANSFERASE"/>
    <property type="match status" value="1"/>
</dbReference>
<dbReference type="OrthoDB" id="2013972at2759"/>
<dbReference type="SUPFAM" id="SSF53335">
    <property type="entry name" value="S-adenosyl-L-methionine-dependent methyltransferases"/>
    <property type="match status" value="1"/>
</dbReference>
<dbReference type="AlphaFoldDB" id="A0A4Q4T4K6"/>
<evidence type="ECO:0000313" key="4">
    <source>
        <dbReference type="Proteomes" id="UP000293360"/>
    </source>
</evidence>
<dbReference type="Pfam" id="PF13489">
    <property type="entry name" value="Methyltransf_23"/>
    <property type="match status" value="1"/>
</dbReference>
<dbReference type="CDD" id="cd02440">
    <property type="entry name" value="AdoMet_MTases"/>
    <property type="match status" value="1"/>
</dbReference>
<comment type="similarity">
    <text evidence="1">Belongs to the methyltransferase superfamily. LaeA methyltransferase family.</text>
</comment>
<feature type="compositionally biased region" description="Low complexity" evidence="2">
    <location>
        <begin position="13"/>
        <end position="39"/>
    </location>
</feature>
<evidence type="ECO:0000256" key="1">
    <source>
        <dbReference type="ARBA" id="ARBA00038158"/>
    </source>
</evidence>
<dbReference type="PANTHER" id="PTHR43591">
    <property type="entry name" value="METHYLTRANSFERASE"/>
    <property type="match status" value="1"/>
</dbReference>
<dbReference type="Proteomes" id="UP000293360">
    <property type="component" value="Unassembled WGS sequence"/>
</dbReference>
<protein>
    <recommendedName>
        <fullName evidence="5">Methyltransferase domain-containing protein</fullName>
    </recommendedName>
</protein>